<dbReference type="RefSeq" id="WP_353568766.1">
    <property type="nucleotide sequence ID" value="NZ_BAABRI010000030.1"/>
</dbReference>
<comment type="caution">
    <text evidence="1">The sequence shown here is derived from an EMBL/GenBank/DDBJ whole genome shotgun (WGS) entry which is preliminary data.</text>
</comment>
<name>A0ABP9UT01_9BACT</name>
<dbReference type="Proteomes" id="UP001476282">
    <property type="component" value="Unassembled WGS sequence"/>
</dbReference>
<proteinExistence type="predicted"/>
<organism evidence="1 2">
    <name type="scientific">Haloferula sargassicola</name>
    <dbReference type="NCBI Taxonomy" id="490096"/>
    <lineage>
        <taxon>Bacteria</taxon>
        <taxon>Pseudomonadati</taxon>
        <taxon>Verrucomicrobiota</taxon>
        <taxon>Verrucomicrobiia</taxon>
        <taxon>Verrucomicrobiales</taxon>
        <taxon>Verrucomicrobiaceae</taxon>
        <taxon>Haloferula</taxon>
    </lineage>
</organism>
<sequence length="111" mass="12282">MPTADSIPRVRGKLAASTGSRSIALEGAGDRVVIRFNSLATLNEVLQLRALFQRKRYPSRQPVADTPPRVPSLRYPEVIIAIGTRPMAEVSFADGKPRFRPTPWKALTSRI</sequence>
<accession>A0ABP9UT01</accession>
<evidence type="ECO:0000313" key="2">
    <source>
        <dbReference type="Proteomes" id="UP001476282"/>
    </source>
</evidence>
<protein>
    <submittedName>
        <fullName evidence="1">Uncharacterized protein</fullName>
    </submittedName>
</protein>
<evidence type="ECO:0000313" key="1">
    <source>
        <dbReference type="EMBL" id="GAA5484661.1"/>
    </source>
</evidence>
<gene>
    <name evidence="1" type="ORF">Hsar01_03907</name>
</gene>
<keyword evidence="2" id="KW-1185">Reference proteome</keyword>
<dbReference type="EMBL" id="BAABRI010000030">
    <property type="protein sequence ID" value="GAA5484661.1"/>
    <property type="molecule type" value="Genomic_DNA"/>
</dbReference>
<reference evidence="1 2" key="1">
    <citation type="submission" date="2024-02" db="EMBL/GenBank/DDBJ databases">
        <title>Haloferula sargassicola NBRC 104335.</title>
        <authorList>
            <person name="Ichikawa N."/>
            <person name="Katano-Makiyama Y."/>
            <person name="Hidaka K."/>
        </authorList>
    </citation>
    <scope>NUCLEOTIDE SEQUENCE [LARGE SCALE GENOMIC DNA]</scope>
    <source>
        <strain evidence="1 2">NBRC 104335</strain>
    </source>
</reference>